<evidence type="ECO:0000313" key="3">
    <source>
        <dbReference type="Proteomes" id="UP000198287"/>
    </source>
</evidence>
<protein>
    <submittedName>
        <fullName evidence="2">Uncharacterized protein</fullName>
    </submittedName>
</protein>
<feature type="region of interest" description="Disordered" evidence="1">
    <location>
        <begin position="625"/>
        <end position="647"/>
    </location>
</feature>
<organism evidence="2 3">
    <name type="scientific">Folsomia candida</name>
    <name type="common">Springtail</name>
    <dbReference type="NCBI Taxonomy" id="158441"/>
    <lineage>
        <taxon>Eukaryota</taxon>
        <taxon>Metazoa</taxon>
        <taxon>Ecdysozoa</taxon>
        <taxon>Arthropoda</taxon>
        <taxon>Hexapoda</taxon>
        <taxon>Collembola</taxon>
        <taxon>Entomobryomorpha</taxon>
        <taxon>Isotomoidea</taxon>
        <taxon>Isotomidae</taxon>
        <taxon>Proisotominae</taxon>
        <taxon>Folsomia</taxon>
    </lineage>
</organism>
<accession>A0A226EFQ3</accession>
<dbReference type="Proteomes" id="UP000198287">
    <property type="component" value="Unassembled WGS sequence"/>
</dbReference>
<reference evidence="2 3" key="1">
    <citation type="submission" date="2015-12" db="EMBL/GenBank/DDBJ databases">
        <title>The genome of Folsomia candida.</title>
        <authorList>
            <person name="Faddeeva A."/>
            <person name="Derks M.F."/>
            <person name="Anvar Y."/>
            <person name="Smit S."/>
            <person name="Van Straalen N."/>
            <person name="Roelofs D."/>
        </authorList>
    </citation>
    <scope>NUCLEOTIDE SEQUENCE [LARGE SCALE GENOMIC DNA]</scope>
    <source>
        <strain evidence="2 3">VU population</strain>
        <tissue evidence="2">Whole body</tissue>
    </source>
</reference>
<gene>
    <name evidence="2" type="ORF">Fcan01_09022</name>
</gene>
<sequence length="928" mass="100931">MGQQLTSMSRPVNQNKFKGTRFTRQQQQRLRRLFVCLLLISTPTSPAPPPPVKSVSDGDYASLVEKAAGTLTDAELADDYLILQEFVSDHSIYRHDKTEKHGAPIFIRKGNDGGKGVIVLREGEDFLPQCNKKKTFVVLKNVGGSQYRIFYAYVRPSLTDPAAPPTIEWDTWFPRGNNNNKALQFGPISCHKTNMVPCKKEPQLPADDTADYEDFTTGGDVPDKIMPKLPYKHPLPRIFNDGGSDYWCDLHEFTDSDKRFAGAVIGALTQAVAVLTGAELLYKDEAEMMKQVNDEIARAALANKARGRSMTSQKKSGENLLNIGRSTVAGGTILFYSSVVKLGALAIGETPPNEEISGEMTEDKMDQVSQSYKAIGMNILRSLFRGVDFDDPEQKGVTANPHDLLNENTVAALVAGKSVGEAIEENSQMGRGIFHWLLGGADIGTSSSNGEQAIRQYKGIQKDGSVTGSKGVDNLNFAIDNAFGGTKKSAGQVFSENLMAGAYMPYGIVEDVADALGGSVLGVGKTSDDRTFVDDLADKVINVVGGAAGQIVDVVGDILGPIGLGGLWTGVAGVSAATAGAVGAGLGIFWGAPGLAIYHGVKLGAKALGIGGVIGMTGAESRAANVGGNQNVDRDSGPQIGQTYGKEVGRRRKREINDILTKHLHIQGITDVDLFTHLGWKTVQIRQENLATANFTQDVPFLGFGKCVDKGTTVTDFQSIKSARIAAKLYFQTMRTSCLKDQLDSFNELITEGYIKFNEADKTFNIPDKHPILTKPKLTHAETNALGKSFEMSVYSKNYMLAAKKGAPKEGTRTADTMKSMVLLYLQEAATRAPIHYAKLTRNVAKLVKTAFTKSLQDFFRYKYCRKCQKEPLRDTLNDCVLFSALLEFVLKEQEHPAYAGLTKEAAFSKHFDWSAETTTTKLSMYFL</sequence>
<proteinExistence type="predicted"/>
<feature type="compositionally biased region" description="Polar residues" evidence="1">
    <location>
        <begin position="1"/>
        <end position="17"/>
    </location>
</feature>
<feature type="region of interest" description="Disordered" evidence="1">
    <location>
        <begin position="1"/>
        <end position="24"/>
    </location>
</feature>
<comment type="caution">
    <text evidence="2">The sequence shown here is derived from an EMBL/GenBank/DDBJ whole genome shotgun (WGS) entry which is preliminary data.</text>
</comment>
<keyword evidence="3" id="KW-1185">Reference proteome</keyword>
<evidence type="ECO:0000256" key="1">
    <source>
        <dbReference type="SAM" id="MobiDB-lite"/>
    </source>
</evidence>
<evidence type="ECO:0000313" key="2">
    <source>
        <dbReference type="EMBL" id="OXA55947.1"/>
    </source>
</evidence>
<name>A0A226EFQ3_FOLCA</name>
<dbReference type="EMBL" id="LNIX01000004">
    <property type="protein sequence ID" value="OXA55947.1"/>
    <property type="molecule type" value="Genomic_DNA"/>
</dbReference>
<dbReference type="AlphaFoldDB" id="A0A226EFQ3"/>